<proteinExistence type="predicted"/>
<sequence>MESNRSYTYTSPTWGQCELRQGNFVAANPFRQFELDRVIDEWFAKADLSAEVEPLMGKYLDVIEDSQAKEPEPITDPRLPDLNYWSAVDLAVSEALYVELRARGFGQGSVTNSSSQVHCEGEQW</sequence>
<evidence type="ECO:0000313" key="1">
    <source>
        <dbReference type="EMBL" id="KJL43632.1"/>
    </source>
</evidence>
<evidence type="ECO:0000313" key="2">
    <source>
        <dbReference type="Proteomes" id="UP000034098"/>
    </source>
</evidence>
<dbReference type="PATRIC" id="fig|69370.6.peg.1363"/>
<name>A0A0M2HAL7_MICTR</name>
<organism evidence="1 2">
    <name type="scientific">Microbacterium trichothecenolyticum</name>
    <name type="common">Aureobacterium trichothecenolyticum</name>
    <dbReference type="NCBI Taxonomy" id="69370"/>
    <lineage>
        <taxon>Bacteria</taxon>
        <taxon>Bacillati</taxon>
        <taxon>Actinomycetota</taxon>
        <taxon>Actinomycetes</taxon>
        <taxon>Micrococcales</taxon>
        <taxon>Microbacteriaceae</taxon>
        <taxon>Microbacterium</taxon>
    </lineage>
</organism>
<reference evidence="1 2" key="1">
    <citation type="submission" date="2015-02" db="EMBL/GenBank/DDBJ databases">
        <title>Draft genome sequences of ten Microbacterium spp. with emphasis on heavy metal contaminated environments.</title>
        <authorList>
            <person name="Corretto E."/>
        </authorList>
    </citation>
    <scope>NUCLEOTIDE SEQUENCE [LARGE SCALE GENOMIC DNA]</scope>
    <source>
        <strain evidence="1 2">DSM 8608</strain>
    </source>
</reference>
<keyword evidence="2" id="KW-1185">Reference proteome</keyword>
<dbReference type="Proteomes" id="UP000034098">
    <property type="component" value="Unassembled WGS sequence"/>
</dbReference>
<dbReference type="EMBL" id="JYJA01000030">
    <property type="protein sequence ID" value="KJL43632.1"/>
    <property type="molecule type" value="Genomic_DNA"/>
</dbReference>
<gene>
    <name evidence="1" type="ORF">RS82_01327</name>
</gene>
<dbReference type="AlphaFoldDB" id="A0A0M2HAL7"/>
<dbReference type="OrthoDB" id="5069078at2"/>
<dbReference type="RefSeq" id="WP_045297791.1">
    <property type="nucleotide sequence ID" value="NZ_JYJA01000030.1"/>
</dbReference>
<comment type="caution">
    <text evidence="1">The sequence shown here is derived from an EMBL/GenBank/DDBJ whole genome shotgun (WGS) entry which is preliminary data.</text>
</comment>
<protein>
    <submittedName>
        <fullName evidence="1">Uncharacterized protein</fullName>
    </submittedName>
</protein>
<accession>A0A0M2HAL7</accession>